<dbReference type="Pfam" id="PF25606">
    <property type="entry name" value="SH3b_P2"/>
    <property type="match status" value="1"/>
</dbReference>
<keyword evidence="7" id="KW-0961">Cell wall biogenesis/degradation</keyword>
<dbReference type="Gene3D" id="3.90.1720.10">
    <property type="entry name" value="endopeptidase domain like (from Nostoc punctiforme)"/>
    <property type="match status" value="1"/>
</dbReference>
<evidence type="ECO:0000256" key="7">
    <source>
        <dbReference type="ARBA" id="ARBA00023316"/>
    </source>
</evidence>
<dbReference type="CDD" id="cd06583">
    <property type="entry name" value="PGRP"/>
    <property type="match status" value="1"/>
</dbReference>
<dbReference type="EMBL" id="MF417885">
    <property type="protein sequence ID" value="ASN69062.1"/>
    <property type="molecule type" value="Genomic_DNA"/>
</dbReference>
<dbReference type="GO" id="GO:0071555">
    <property type="term" value="P:cell wall organization"/>
    <property type="evidence" value="ECO:0007669"/>
    <property type="project" value="UniProtKB-KW"/>
</dbReference>
<evidence type="ECO:0000256" key="1">
    <source>
        <dbReference type="ARBA" id="ARBA00001561"/>
    </source>
</evidence>
<dbReference type="PANTHER" id="PTHR30417:SF1">
    <property type="entry name" value="N-ACETYLMURAMOYL-L-ALANINE AMIDASE AMID"/>
    <property type="match status" value="1"/>
</dbReference>
<dbReference type="InterPro" id="IPR007921">
    <property type="entry name" value="CHAP_dom"/>
</dbReference>
<evidence type="ECO:0000256" key="3">
    <source>
        <dbReference type="ARBA" id="ARBA00022529"/>
    </source>
</evidence>
<accession>A0A2H4J1Y5</accession>
<evidence type="ECO:0000256" key="4">
    <source>
        <dbReference type="ARBA" id="ARBA00022638"/>
    </source>
</evidence>
<name>A0A2H4J1Y5_9CAUD</name>
<dbReference type="InterPro" id="IPR036505">
    <property type="entry name" value="Amidase/PGRP_sf"/>
</dbReference>
<evidence type="ECO:0000313" key="10">
    <source>
        <dbReference type="EMBL" id="ASN69062.1"/>
    </source>
</evidence>
<dbReference type="Gene3D" id="2.30.30.40">
    <property type="entry name" value="SH3 Domains"/>
    <property type="match status" value="1"/>
</dbReference>
<comment type="catalytic activity">
    <reaction evidence="1">
        <text>Hydrolyzes the link between N-acetylmuramoyl residues and L-amino acid residues in certain cell-wall glycopeptides.</text>
        <dbReference type="EC" id="3.5.1.28"/>
    </reaction>
</comment>
<dbReference type="GO" id="GO:0001897">
    <property type="term" value="P:symbiont-mediated cytolysis of host cell"/>
    <property type="evidence" value="ECO:0007669"/>
    <property type="project" value="UniProtKB-ARBA"/>
</dbReference>
<dbReference type="InterPro" id="IPR051206">
    <property type="entry name" value="NAMLAA_amidase_2"/>
</dbReference>
<keyword evidence="5" id="KW-0378">Hydrolase</keyword>
<dbReference type="PANTHER" id="PTHR30417">
    <property type="entry name" value="N-ACETYLMURAMOYL-L-ALANINE AMIDASE AMID"/>
    <property type="match status" value="1"/>
</dbReference>
<organism evidence="10">
    <name type="scientific">uncultured Caudovirales phage</name>
    <dbReference type="NCBI Taxonomy" id="2100421"/>
    <lineage>
        <taxon>Viruses</taxon>
        <taxon>Duplodnaviria</taxon>
        <taxon>Heunggongvirae</taxon>
        <taxon>Uroviricota</taxon>
        <taxon>Caudoviricetes</taxon>
        <taxon>Peduoviridae</taxon>
        <taxon>Maltschvirus</taxon>
        <taxon>Maltschvirus maltsch</taxon>
    </lineage>
</organism>
<reference evidence="10" key="1">
    <citation type="submission" date="2017-06" db="EMBL/GenBank/DDBJ databases">
        <title>Novel phages from South African skin metaviromes.</title>
        <authorList>
            <person name="van Zyl L.J."/>
            <person name="Abrahams Y."/>
            <person name="Stander E.A."/>
            <person name="Kirby B.M."/>
            <person name="Clavaud C."/>
            <person name="Farcet C."/>
            <person name="Breton L."/>
            <person name="Trindade M.I."/>
        </authorList>
    </citation>
    <scope>NUCLEOTIDE SEQUENCE</scope>
</reference>
<dbReference type="InterPro" id="IPR002502">
    <property type="entry name" value="Amidase_domain"/>
</dbReference>
<dbReference type="GO" id="GO:0009253">
    <property type="term" value="P:peptidoglycan catabolic process"/>
    <property type="evidence" value="ECO:0007669"/>
    <property type="project" value="InterPro"/>
</dbReference>
<keyword evidence="4" id="KW-0081">Bacteriolytic enzyme</keyword>
<dbReference type="Gene3D" id="3.40.80.10">
    <property type="entry name" value="Peptidoglycan recognition protein-like"/>
    <property type="match status" value="1"/>
</dbReference>
<gene>
    <name evidence="10" type="ORF">3S9_24</name>
</gene>
<evidence type="ECO:0000256" key="6">
    <source>
        <dbReference type="ARBA" id="ARBA00022837"/>
    </source>
</evidence>
<protein>
    <recommendedName>
        <fullName evidence="2">N-acetylmuramoyl-L-alanine amidase</fullName>
        <ecNumber evidence="2">3.5.1.28</ecNumber>
    </recommendedName>
    <alternativeName>
        <fullName evidence="8">D-alanyl-glycyl endopeptidase</fullName>
    </alternativeName>
</protein>
<dbReference type="SUPFAM" id="SSF55846">
    <property type="entry name" value="N-acetylmuramoyl-L-alanine amidase-like"/>
    <property type="match status" value="1"/>
</dbReference>
<proteinExistence type="predicted"/>
<feature type="domain" description="Peptidase C51" evidence="9">
    <location>
        <begin position="208"/>
        <end position="353"/>
    </location>
</feature>
<dbReference type="InterPro" id="IPR057958">
    <property type="entry name" value="SH3b_P2_dom"/>
</dbReference>
<evidence type="ECO:0000256" key="2">
    <source>
        <dbReference type="ARBA" id="ARBA00011901"/>
    </source>
</evidence>
<dbReference type="Pfam" id="PF01510">
    <property type="entry name" value="Amidase_2"/>
    <property type="match status" value="1"/>
</dbReference>
<keyword evidence="3" id="KW-0929">Antimicrobial</keyword>
<evidence type="ECO:0000256" key="5">
    <source>
        <dbReference type="ARBA" id="ARBA00022801"/>
    </source>
</evidence>
<dbReference type="FunFam" id="3.90.1720.10:FF:000005">
    <property type="entry name" value="Amidase"/>
    <property type="match status" value="1"/>
</dbReference>
<dbReference type="EC" id="3.5.1.28" evidence="2"/>
<keyword evidence="6" id="KW-0106">Calcium</keyword>
<dbReference type="InterPro" id="IPR038765">
    <property type="entry name" value="Papain-like_cys_pep_sf"/>
</dbReference>
<dbReference type="SUPFAM" id="SSF54001">
    <property type="entry name" value="Cysteine proteinases"/>
    <property type="match status" value="1"/>
</dbReference>
<dbReference type="GO" id="GO:0008745">
    <property type="term" value="F:N-acetylmuramoyl-L-alanine amidase activity"/>
    <property type="evidence" value="ECO:0007669"/>
    <property type="project" value="UniProtKB-EC"/>
</dbReference>
<dbReference type="Pfam" id="PF05257">
    <property type="entry name" value="CHAP"/>
    <property type="match status" value="1"/>
</dbReference>
<sequence>MATENWKGVKVRYQLLTKGTRRYGETMDGGKPQFIVAHDTGNINTTAQSNVTYYENTYNIPWNSVASAHIFVDDKECIICIPTTEKAWHVLYDAPTDNIWYNKDANDVAIGVEICYFSDRERSRKALDNSARVLAYLSEYWHIDYKTRMPGHQDIQADKQDPGNALEASGYGRNTSNLDKLVAKYYKQNVKVKATPVKVEKGATSFTRDEFVKWLKSTEGKQYDYDLYAAFQCVDYANVGWDKLFDHGLKGNGAKDIPFNAYNKDKFKNEATVYKNTPSFLAKPGDLVVWGEQMGDGWGHVAWVVEATLDYIVVLEQNWLGGGWTSGPINNGTGWETVTRRRHEYDTQMWFVRPNFSNKKAESKLLKKSKEKKKEKQITWNWKGRFTTNTTIKVRRSPSLKGSVVPSSDWLLSNQWVDFVSITKKDGYWWAKFKYPTNPSSGYFYCALCKITDKQERIKKEKYWGSIKWK</sequence>
<dbReference type="GO" id="GO:0042742">
    <property type="term" value="P:defense response to bacterium"/>
    <property type="evidence" value="ECO:0007669"/>
    <property type="project" value="UniProtKB-KW"/>
</dbReference>
<dbReference type="SMART" id="SM00644">
    <property type="entry name" value="Ami_2"/>
    <property type="match status" value="1"/>
</dbReference>
<dbReference type="GO" id="GO:0009254">
    <property type="term" value="P:peptidoglycan turnover"/>
    <property type="evidence" value="ECO:0007669"/>
    <property type="project" value="TreeGrafter"/>
</dbReference>
<dbReference type="PROSITE" id="PS50911">
    <property type="entry name" value="CHAP"/>
    <property type="match status" value="1"/>
</dbReference>
<evidence type="ECO:0000256" key="8">
    <source>
        <dbReference type="ARBA" id="ARBA00047204"/>
    </source>
</evidence>
<evidence type="ECO:0000259" key="9">
    <source>
        <dbReference type="PROSITE" id="PS50911"/>
    </source>
</evidence>